<dbReference type="InterPro" id="IPR009056">
    <property type="entry name" value="Cyt_c-like_dom"/>
</dbReference>
<evidence type="ECO:0000256" key="4">
    <source>
        <dbReference type="PROSITE-ProRule" id="PRU00433"/>
    </source>
</evidence>
<organism evidence="6 7">
    <name type="scientific">Seonamhaeicola maritimus</name>
    <dbReference type="NCBI Taxonomy" id="2591822"/>
    <lineage>
        <taxon>Bacteria</taxon>
        <taxon>Pseudomonadati</taxon>
        <taxon>Bacteroidota</taxon>
        <taxon>Flavobacteriia</taxon>
        <taxon>Flavobacteriales</taxon>
        <taxon>Flavobacteriaceae</taxon>
    </lineage>
</organism>
<keyword evidence="1 4" id="KW-0349">Heme</keyword>
<dbReference type="GO" id="GO:0009055">
    <property type="term" value="F:electron transfer activity"/>
    <property type="evidence" value="ECO:0007669"/>
    <property type="project" value="InterPro"/>
</dbReference>
<dbReference type="AlphaFoldDB" id="A0A5C7GLE1"/>
<feature type="domain" description="Cytochrome c" evidence="5">
    <location>
        <begin position="418"/>
        <end position="517"/>
    </location>
</feature>
<reference evidence="6 7" key="1">
    <citation type="submission" date="2019-08" db="EMBL/GenBank/DDBJ databases">
        <title>Seonamhaeicola sediminis sp. nov., isolated from marine sediment.</title>
        <authorList>
            <person name="Cao W.R."/>
        </authorList>
    </citation>
    <scope>NUCLEOTIDE SEQUENCE [LARGE SCALE GENOMIC DNA]</scope>
    <source>
        <strain evidence="6 7">1505</strain>
    </source>
</reference>
<keyword evidence="3 4" id="KW-0408">Iron</keyword>
<dbReference type="InterPro" id="IPR036909">
    <property type="entry name" value="Cyt_c-like_dom_sf"/>
</dbReference>
<dbReference type="RefSeq" id="WP_147766627.1">
    <property type="nucleotide sequence ID" value="NZ_VRKQ01000008.1"/>
</dbReference>
<sequence length="538" mass="61615">MKKLLLILFVILTNCKNSEHIDRAPFEKPKFILQLNNTQLLVSEVVRDLDQPWEIVWGSDEHLWFTERKGKIMRMDLSNGKVKTVLNIQDIYSGGRTPGLLGMVLHPDFKNTPHIYVHYTYIDSTSIDELDFSGNINYFRSKVMQYEYSFNEDTLINPKPVLSNIPAFRAHNGSRLCISEENKLHLALGDAANSKNAQTKSRLPGKVLRMNLDGSIPKDNPIPNSYFFSMGHRNPQGLVIANGKIYSSEHGTDNDDEINLIKPMGNYGWPYVQGYCDKNIETTFCDSLNITEPLYSWTPTIAPAGLDYYNHKAIPEWKNHLLQTTLKGCALWLFELNKEGDKILDKKIYLQKQFGRLRDLCVSSKGDIYVITSNSDWHIPRYKWMYDSVPKEGNDRILKISVLHNYEEKKFKNLKVFTEDDEPTQMFVQSSPEKLLYQNNCASCHMSRGEGIPNFVPPLSGTKTIANKKKLIETVLFGMSGEIEVKGEKYNDVMPGFSESLTNEEIKVLLNFIRGHSDHTDSISTAEIDKIRKRGRLL</sequence>
<evidence type="ECO:0000313" key="7">
    <source>
        <dbReference type="Proteomes" id="UP000321080"/>
    </source>
</evidence>
<dbReference type="GO" id="GO:0046872">
    <property type="term" value="F:metal ion binding"/>
    <property type="evidence" value="ECO:0007669"/>
    <property type="project" value="UniProtKB-KW"/>
</dbReference>
<protein>
    <submittedName>
        <fullName evidence="6">C-type cytochrome</fullName>
    </submittedName>
</protein>
<dbReference type="InterPro" id="IPR011042">
    <property type="entry name" value="6-blade_b-propeller_TolB-like"/>
</dbReference>
<keyword evidence="7" id="KW-1185">Reference proteome</keyword>
<dbReference type="SUPFAM" id="SSF46626">
    <property type="entry name" value="Cytochrome c"/>
    <property type="match status" value="1"/>
</dbReference>
<dbReference type="PROSITE" id="PS51007">
    <property type="entry name" value="CYTC"/>
    <property type="match status" value="1"/>
</dbReference>
<evidence type="ECO:0000313" key="6">
    <source>
        <dbReference type="EMBL" id="TXG39148.1"/>
    </source>
</evidence>
<gene>
    <name evidence="6" type="ORF">FUA22_04525</name>
</gene>
<evidence type="ECO:0000256" key="1">
    <source>
        <dbReference type="ARBA" id="ARBA00022617"/>
    </source>
</evidence>
<dbReference type="Pfam" id="PF07995">
    <property type="entry name" value="GSDH"/>
    <property type="match status" value="1"/>
</dbReference>
<dbReference type="Gene3D" id="1.10.760.10">
    <property type="entry name" value="Cytochrome c-like domain"/>
    <property type="match status" value="1"/>
</dbReference>
<dbReference type="GO" id="GO:0020037">
    <property type="term" value="F:heme binding"/>
    <property type="evidence" value="ECO:0007669"/>
    <property type="project" value="InterPro"/>
</dbReference>
<accession>A0A5C7GLE1</accession>
<dbReference type="InterPro" id="IPR011041">
    <property type="entry name" value="Quinoprot_gluc/sorb_DH_b-prop"/>
</dbReference>
<evidence type="ECO:0000256" key="2">
    <source>
        <dbReference type="ARBA" id="ARBA00022723"/>
    </source>
</evidence>
<dbReference type="PANTHER" id="PTHR19328">
    <property type="entry name" value="HEDGEHOG-INTERACTING PROTEIN"/>
    <property type="match status" value="1"/>
</dbReference>
<dbReference type="OrthoDB" id="9770043at2"/>
<dbReference type="EMBL" id="VRKQ01000008">
    <property type="protein sequence ID" value="TXG39148.1"/>
    <property type="molecule type" value="Genomic_DNA"/>
</dbReference>
<dbReference type="Proteomes" id="UP000321080">
    <property type="component" value="Unassembled WGS sequence"/>
</dbReference>
<evidence type="ECO:0000256" key="3">
    <source>
        <dbReference type="ARBA" id="ARBA00023004"/>
    </source>
</evidence>
<proteinExistence type="predicted"/>
<evidence type="ECO:0000259" key="5">
    <source>
        <dbReference type="PROSITE" id="PS51007"/>
    </source>
</evidence>
<dbReference type="Gene3D" id="2.120.10.30">
    <property type="entry name" value="TolB, C-terminal domain"/>
    <property type="match status" value="1"/>
</dbReference>
<comment type="caution">
    <text evidence="6">The sequence shown here is derived from an EMBL/GenBank/DDBJ whole genome shotgun (WGS) entry which is preliminary data.</text>
</comment>
<dbReference type="SUPFAM" id="SSF50952">
    <property type="entry name" value="Soluble quinoprotein glucose dehydrogenase"/>
    <property type="match status" value="1"/>
</dbReference>
<name>A0A5C7GLE1_9FLAO</name>
<dbReference type="InterPro" id="IPR012938">
    <property type="entry name" value="Glc/Sorbosone_DH"/>
</dbReference>
<dbReference type="PANTHER" id="PTHR19328:SF13">
    <property type="entry name" value="HIPL1 PROTEIN"/>
    <property type="match status" value="1"/>
</dbReference>
<keyword evidence="2 4" id="KW-0479">Metal-binding</keyword>
<dbReference type="Pfam" id="PF00034">
    <property type="entry name" value="Cytochrom_C"/>
    <property type="match status" value="1"/>
</dbReference>